<dbReference type="InterPro" id="IPR011051">
    <property type="entry name" value="RmlC_Cupin_sf"/>
</dbReference>
<accession>A0A6B3NF63</accession>
<dbReference type="EMBL" id="JAAHFQ010000341">
    <property type="protein sequence ID" value="NER29282.1"/>
    <property type="molecule type" value="Genomic_DNA"/>
</dbReference>
<sequence length="137" mass="15316">MNPDSRIVESDTLNWETWLPEQQTDRGNVFWKTIISSDRTVSQDLTLGLAVIPPGEALHPHQHDQSEVYYILEGTGVMFLGKNEHAVKTGTAIYMPGNALHSLKNTGSKPLQFLYVFAADSFADITYRFNSQAQSNS</sequence>
<dbReference type="InterPro" id="IPR013096">
    <property type="entry name" value="Cupin_2"/>
</dbReference>
<proteinExistence type="predicted"/>
<protein>
    <submittedName>
        <fullName evidence="3">Cupin domain-containing protein</fullName>
    </submittedName>
</protein>
<dbReference type="AlphaFoldDB" id="A0A6B3NF63"/>
<dbReference type="InterPro" id="IPR014710">
    <property type="entry name" value="RmlC-like_jellyroll"/>
</dbReference>
<feature type="domain" description="Cupin type-2" evidence="2">
    <location>
        <begin position="49"/>
        <end position="117"/>
    </location>
</feature>
<dbReference type="PANTHER" id="PTHR35848">
    <property type="entry name" value="OXALATE-BINDING PROTEIN"/>
    <property type="match status" value="1"/>
</dbReference>
<evidence type="ECO:0000259" key="2">
    <source>
        <dbReference type="Pfam" id="PF07883"/>
    </source>
</evidence>
<reference evidence="3" key="1">
    <citation type="submission" date="2019-11" db="EMBL/GenBank/DDBJ databases">
        <title>Genomic insights into an expanded diversity of filamentous marine cyanobacteria reveals the extraordinary biosynthetic potential of Moorea and Okeania.</title>
        <authorList>
            <person name="Ferreira Leao T."/>
            <person name="Wang M."/>
            <person name="Moss N."/>
            <person name="Da Silva R."/>
            <person name="Sanders J."/>
            <person name="Nurk S."/>
            <person name="Gurevich A."/>
            <person name="Humphrey G."/>
            <person name="Reher R."/>
            <person name="Zhu Q."/>
            <person name="Belda-Ferre P."/>
            <person name="Glukhov E."/>
            <person name="Rex R."/>
            <person name="Dorrestein P.C."/>
            <person name="Knight R."/>
            <person name="Pevzner P."/>
            <person name="Gerwick W.H."/>
            <person name="Gerwick L."/>
        </authorList>
    </citation>
    <scope>NUCLEOTIDE SEQUENCE</scope>
    <source>
        <strain evidence="3">SIO1C4</strain>
    </source>
</reference>
<name>A0A6B3NF63_9CYAN</name>
<organism evidence="3">
    <name type="scientific">Symploca sp. SIO1C4</name>
    <dbReference type="NCBI Taxonomy" id="2607765"/>
    <lineage>
        <taxon>Bacteria</taxon>
        <taxon>Bacillati</taxon>
        <taxon>Cyanobacteriota</taxon>
        <taxon>Cyanophyceae</taxon>
        <taxon>Coleofasciculales</taxon>
        <taxon>Coleofasciculaceae</taxon>
        <taxon>Symploca</taxon>
    </lineage>
</organism>
<comment type="caution">
    <text evidence="3">The sequence shown here is derived from an EMBL/GenBank/DDBJ whole genome shotgun (WGS) entry which is preliminary data.</text>
</comment>
<evidence type="ECO:0000256" key="1">
    <source>
        <dbReference type="ARBA" id="ARBA00022723"/>
    </source>
</evidence>
<dbReference type="Pfam" id="PF07883">
    <property type="entry name" value="Cupin_2"/>
    <property type="match status" value="1"/>
</dbReference>
<dbReference type="SUPFAM" id="SSF51182">
    <property type="entry name" value="RmlC-like cupins"/>
    <property type="match status" value="1"/>
</dbReference>
<gene>
    <name evidence="3" type="ORF">F6J89_17070</name>
</gene>
<evidence type="ECO:0000313" key="3">
    <source>
        <dbReference type="EMBL" id="NER29282.1"/>
    </source>
</evidence>
<dbReference type="InterPro" id="IPR051610">
    <property type="entry name" value="GPI/OXD"/>
</dbReference>
<dbReference type="GO" id="GO:0046872">
    <property type="term" value="F:metal ion binding"/>
    <property type="evidence" value="ECO:0007669"/>
    <property type="project" value="UniProtKB-KW"/>
</dbReference>
<dbReference type="Gene3D" id="2.60.120.10">
    <property type="entry name" value="Jelly Rolls"/>
    <property type="match status" value="1"/>
</dbReference>
<keyword evidence="1" id="KW-0479">Metal-binding</keyword>
<dbReference type="PANTHER" id="PTHR35848:SF6">
    <property type="entry name" value="CUPIN TYPE-2 DOMAIN-CONTAINING PROTEIN"/>
    <property type="match status" value="1"/>
</dbReference>